<dbReference type="GO" id="GO:0004030">
    <property type="term" value="F:aldehyde dehydrogenase [NAD(P)+] activity"/>
    <property type="evidence" value="ECO:0007669"/>
    <property type="project" value="UniProtKB-ARBA"/>
</dbReference>
<dbReference type="InterPro" id="IPR016160">
    <property type="entry name" value="Ald_DH_CS_CYS"/>
</dbReference>
<comment type="similarity">
    <text evidence="1 4">Belongs to the aldehyde dehydrogenase family.</text>
</comment>
<dbReference type="InterPro" id="IPR029510">
    <property type="entry name" value="Ald_DH_CS_GLU"/>
</dbReference>
<protein>
    <submittedName>
        <fullName evidence="6">Aldehyde dehydrogenase (NAD(P)(+)) ald5</fullName>
    </submittedName>
</protein>
<feature type="active site" evidence="3">
    <location>
        <position position="270"/>
    </location>
</feature>
<dbReference type="FunFam" id="3.40.309.10:FF:000012">
    <property type="entry name" value="Betaine aldehyde dehydrogenase"/>
    <property type="match status" value="1"/>
</dbReference>
<dbReference type="InterPro" id="IPR015590">
    <property type="entry name" value="Aldehyde_DH_dom"/>
</dbReference>
<evidence type="ECO:0000313" key="6">
    <source>
        <dbReference type="EMBL" id="KAG0654764.1"/>
    </source>
</evidence>
<dbReference type="Pfam" id="PF00171">
    <property type="entry name" value="Aldedh"/>
    <property type="match status" value="1"/>
</dbReference>
<dbReference type="PANTHER" id="PTHR11699">
    <property type="entry name" value="ALDEHYDE DEHYDROGENASE-RELATED"/>
    <property type="match status" value="1"/>
</dbReference>
<reference evidence="6 7" key="1">
    <citation type="submission" date="2020-11" db="EMBL/GenBank/DDBJ databases">
        <title>Kefir isolates.</title>
        <authorList>
            <person name="Marcisauskas S."/>
            <person name="Kim Y."/>
            <person name="Blasche S."/>
        </authorList>
    </citation>
    <scope>NUCLEOTIDE SEQUENCE [LARGE SCALE GENOMIC DNA]</scope>
    <source>
        <strain evidence="6 7">KR</strain>
    </source>
</reference>
<proteinExistence type="inferred from homology"/>
<evidence type="ECO:0000256" key="1">
    <source>
        <dbReference type="ARBA" id="ARBA00009986"/>
    </source>
</evidence>
<dbReference type="OrthoDB" id="310895at2759"/>
<name>A0A9P6VTV0_RHOMI</name>
<organism evidence="6 7">
    <name type="scientific">Rhodotorula mucilaginosa</name>
    <name type="common">Yeast</name>
    <name type="synonym">Rhodotorula rubra</name>
    <dbReference type="NCBI Taxonomy" id="5537"/>
    <lineage>
        <taxon>Eukaryota</taxon>
        <taxon>Fungi</taxon>
        <taxon>Dikarya</taxon>
        <taxon>Basidiomycota</taxon>
        <taxon>Pucciniomycotina</taxon>
        <taxon>Microbotryomycetes</taxon>
        <taxon>Sporidiobolales</taxon>
        <taxon>Sporidiobolaceae</taxon>
        <taxon>Rhodotorula</taxon>
    </lineage>
</organism>
<dbReference type="Proteomes" id="UP000777482">
    <property type="component" value="Unassembled WGS sequence"/>
</dbReference>
<evidence type="ECO:0000256" key="2">
    <source>
        <dbReference type="ARBA" id="ARBA00023002"/>
    </source>
</evidence>
<dbReference type="Gene3D" id="3.40.605.10">
    <property type="entry name" value="Aldehyde Dehydrogenase, Chain A, domain 1"/>
    <property type="match status" value="1"/>
</dbReference>
<keyword evidence="7" id="KW-1185">Reference proteome</keyword>
<dbReference type="AlphaFoldDB" id="A0A9P6VTV0"/>
<comment type="caution">
    <text evidence="6">The sequence shown here is derived from an EMBL/GenBank/DDBJ whole genome shotgun (WGS) entry which is preliminary data.</text>
</comment>
<dbReference type="CDD" id="cd07091">
    <property type="entry name" value="ALDH_F1-2_Ald2-like"/>
    <property type="match status" value="1"/>
</dbReference>
<dbReference type="FunFam" id="3.40.605.10:FF:000026">
    <property type="entry name" value="Aldehyde dehydrogenase, putative"/>
    <property type="match status" value="1"/>
</dbReference>
<dbReference type="InterPro" id="IPR016163">
    <property type="entry name" value="Ald_DH_C"/>
</dbReference>
<dbReference type="EMBL" id="PUHQ01000139">
    <property type="protein sequence ID" value="KAG0654764.1"/>
    <property type="molecule type" value="Genomic_DNA"/>
</dbReference>
<gene>
    <name evidence="6" type="primary">ALD5_1</name>
    <name evidence="6" type="ORF">C6P46_001408</name>
</gene>
<evidence type="ECO:0000256" key="3">
    <source>
        <dbReference type="PROSITE-ProRule" id="PRU10007"/>
    </source>
</evidence>
<feature type="domain" description="Aldehyde dehydrogenase" evidence="5">
    <location>
        <begin position="36"/>
        <end position="493"/>
    </location>
</feature>
<dbReference type="PROSITE" id="PS00687">
    <property type="entry name" value="ALDEHYDE_DEHYDR_GLU"/>
    <property type="match status" value="1"/>
</dbReference>
<dbReference type="PROSITE" id="PS00070">
    <property type="entry name" value="ALDEHYDE_DEHYDR_CYS"/>
    <property type="match status" value="1"/>
</dbReference>
<evidence type="ECO:0000313" key="7">
    <source>
        <dbReference type="Proteomes" id="UP000777482"/>
    </source>
</evidence>
<sequence>MAHNLIAKLSFPSGHVVSKAEFPVGLFINNEYSPASNGETIEVRAPATDKVIARIPAGQAKDVDRAVDAAERAYNSVWGERCSPRERGRLLMKLADLFEEHADILASIESMDNGKPFSIARNVDVPEAAACLRYYGGWADKDHGKMIEVDDSKMAFERHEPIGVVGQIIPWNFPLLMFAWKIGPALACGNTIVIKTAETTPLSACYATQLIAKLFPPGVVNVIMGYGDVAGSAISSHMRILKVAFTGSTAVGRAIMTAAARSNLKPVTLELGGKSPNIIFDDADLDQAVSWAAFGIYFNAGQACSAGSRIFVQETIYDEFLERLTRTIKAMKVAQPFQEDAFVGPLTSKLQYDRVSAYIQAGKDEGATVHLGGERHGTEGYFLSPTVFTNCTPEMRICREEIFGPVVAIQKFKDDDDIVAKANDTIYGLASAVFSRDISHALNIAKRLQAGSVWINCYNQLNPSVPFGGYKQSGIGRELGEQALHSYTAVKSIHVNLTQPNPLPVPAKL</sequence>
<dbReference type="FunFam" id="3.40.605.10:FF:000050">
    <property type="entry name" value="Aldehyde dehydrogenase, mitochondrial"/>
    <property type="match status" value="1"/>
</dbReference>
<keyword evidence="2 4" id="KW-0560">Oxidoreductase</keyword>
<dbReference type="Gene3D" id="3.40.309.10">
    <property type="entry name" value="Aldehyde Dehydrogenase, Chain A, domain 2"/>
    <property type="match status" value="1"/>
</dbReference>
<dbReference type="SUPFAM" id="SSF53720">
    <property type="entry name" value="ALDH-like"/>
    <property type="match status" value="1"/>
</dbReference>
<evidence type="ECO:0000256" key="4">
    <source>
        <dbReference type="RuleBase" id="RU003345"/>
    </source>
</evidence>
<dbReference type="InterPro" id="IPR016161">
    <property type="entry name" value="Ald_DH/histidinol_DH"/>
</dbReference>
<dbReference type="InterPro" id="IPR016162">
    <property type="entry name" value="Ald_DH_N"/>
</dbReference>
<evidence type="ECO:0000259" key="5">
    <source>
        <dbReference type="Pfam" id="PF00171"/>
    </source>
</evidence>
<accession>A0A9P6VTV0</accession>